<name>A0A4U5TU18_9FLAO</name>
<dbReference type="Pfam" id="PF17293">
    <property type="entry name" value="Arm-DNA-bind_5"/>
    <property type="match status" value="1"/>
</dbReference>
<dbReference type="PROSITE" id="PS51898">
    <property type="entry name" value="TYR_RECOMBINASE"/>
    <property type="match status" value="1"/>
</dbReference>
<dbReference type="InterPro" id="IPR013762">
    <property type="entry name" value="Integrase-like_cat_sf"/>
</dbReference>
<protein>
    <recommendedName>
        <fullName evidence="10">Site-specific recombinase XerD</fullName>
    </recommendedName>
</protein>
<dbReference type="InterPro" id="IPR002104">
    <property type="entry name" value="Integrase_catalytic"/>
</dbReference>
<evidence type="ECO:0000259" key="6">
    <source>
        <dbReference type="PROSITE" id="PS51898"/>
    </source>
</evidence>
<evidence type="ECO:0000313" key="8">
    <source>
        <dbReference type="EMBL" id="TKS57401.1"/>
    </source>
</evidence>
<dbReference type="PROSITE" id="PS51900">
    <property type="entry name" value="CB"/>
    <property type="match status" value="1"/>
</dbReference>
<evidence type="ECO:0000256" key="2">
    <source>
        <dbReference type="ARBA" id="ARBA00022908"/>
    </source>
</evidence>
<dbReference type="OrthoDB" id="892893at2"/>
<sequence>MQRSKGTSRFAFKSINKLKENKNKDFTIYLFFTYGSRRLKYTTGLKVCYNDWDFKRQRFKNRPHILDKDDNNTKLSDIEDSINTIYSELAKETTDITPAFLKNRLDQKLQEKKVSLQKNEKLTFSELVERFIKYKEGNIKDVTLRSYKQAQSHLSSFEKHLGKLYELDEVDSQFHKDFVSYLETEKDFKKNTIGKHIKTIKTFMNYALNEGYTTNQRFKSSEFKVTKEITTQIYLNDAEIQAMYEIDLSKYKQLEHARDIFLMGYYTGQRVSDYNAYSKDDIRTIKGKKYFEIVQTKNKSKGRKIYCPITKEMQEIMNKRHDGLPPKKIPDSDLNEWIKQVGQHLELPSLNKKIKCTYTQGGKEVIEYIEKYNLIGSHTARRSFATNMYKKGMPVYDIMLFTGHTTEKEFYKYIRIKDEERATHVANSGFFNI</sequence>
<dbReference type="InterPro" id="IPR044068">
    <property type="entry name" value="CB"/>
</dbReference>
<dbReference type="Gene3D" id="1.10.150.130">
    <property type="match status" value="1"/>
</dbReference>
<dbReference type="Proteomes" id="UP000306552">
    <property type="component" value="Unassembled WGS sequence"/>
</dbReference>
<evidence type="ECO:0000259" key="7">
    <source>
        <dbReference type="PROSITE" id="PS51900"/>
    </source>
</evidence>
<dbReference type="GO" id="GO:0003677">
    <property type="term" value="F:DNA binding"/>
    <property type="evidence" value="ECO:0007669"/>
    <property type="project" value="UniProtKB-UniRule"/>
</dbReference>
<dbReference type="RefSeq" id="WP_138931102.1">
    <property type="nucleotide sequence ID" value="NZ_SWMU01000001.1"/>
</dbReference>
<dbReference type="GO" id="GO:0006310">
    <property type="term" value="P:DNA recombination"/>
    <property type="evidence" value="ECO:0007669"/>
    <property type="project" value="UniProtKB-KW"/>
</dbReference>
<dbReference type="InterPro" id="IPR035386">
    <property type="entry name" value="Arm-DNA-bind_5"/>
</dbReference>
<dbReference type="GO" id="GO:0015074">
    <property type="term" value="P:DNA integration"/>
    <property type="evidence" value="ECO:0007669"/>
    <property type="project" value="UniProtKB-KW"/>
</dbReference>
<keyword evidence="3 5" id="KW-0238">DNA-binding</keyword>
<evidence type="ECO:0000256" key="5">
    <source>
        <dbReference type="PROSITE-ProRule" id="PRU01248"/>
    </source>
</evidence>
<evidence type="ECO:0000313" key="9">
    <source>
        <dbReference type="Proteomes" id="UP000306552"/>
    </source>
</evidence>
<dbReference type="SUPFAM" id="SSF56349">
    <property type="entry name" value="DNA breaking-rejoining enzymes"/>
    <property type="match status" value="1"/>
</dbReference>
<dbReference type="AlphaFoldDB" id="A0A4U5TU18"/>
<dbReference type="InterPro" id="IPR050090">
    <property type="entry name" value="Tyrosine_recombinase_XerCD"/>
</dbReference>
<evidence type="ECO:0008006" key="10">
    <source>
        <dbReference type="Google" id="ProtNLM"/>
    </source>
</evidence>
<proteinExistence type="inferred from homology"/>
<gene>
    <name evidence="8" type="ORF">FCN74_02980</name>
</gene>
<feature type="domain" description="Core-binding (CB)" evidence="7">
    <location>
        <begin position="122"/>
        <end position="208"/>
    </location>
</feature>
<dbReference type="InterPro" id="IPR011010">
    <property type="entry name" value="DNA_brk_join_enz"/>
</dbReference>
<keyword evidence="9" id="KW-1185">Reference proteome</keyword>
<dbReference type="InterPro" id="IPR010998">
    <property type="entry name" value="Integrase_recombinase_N"/>
</dbReference>
<dbReference type="Gene3D" id="1.10.443.10">
    <property type="entry name" value="Intergrase catalytic core"/>
    <property type="match status" value="1"/>
</dbReference>
<evidence type="ECO:0000256" key="3">
    <source>
        <dbReference type="ARBA" id="ARBA00023125"/>
    </source>
</evidence>
<comment type="similarity">
    <text evidence="1">Belongs to the 'phage' integrase family.</text>
</comment>
<reference evidence="8 9" key="1">
    <citation type="submission" date="2019-04" db="EMBL/GenBank/DDBJ databases">
        <title>Psychroflexus halotolerans sp. nov., isolated from a marine solar saltern.</title>
        <authorList>
            <person name="Feng X."/>
        </authorList>
    </citation>
    <scope>NUCLEOTIDE SEQUENCE [LARGE SCALE GENOMIC DNA]</scope>
    <source>
        <strain evidence="8 9">WDS2C27</strain>
    </source>
</reference>
<dbReference type="InterPro" id="IPR025269">
    <property type="entry name" value="SAM-like_dom"/>
</dbReference>
<evidence type="ECO:0000256" key="4">
    <source>
        <dbReference type="ARBA" id="ARBA00023172"/>
    </source>
</evidence>
<organism evidence="8 9">
    <name type="scientific">Mesohalobacter halotolerans</name>
    <dbReference type="NCBI Taxonomy" id="1883405"/>
    <lineage>
        <taxon>Bacteria</taxon>
        <taxon>Pseudomonadati</taxon>
        <taxon>Bacteroidota</taxon>
        <taxon>Flavobacteriia</taxon>
        <taxon>Flavobacteriales</taxon>
        <taxon>Flavobacteriaceae</taxon>
        <taxon>Mesohalobacter</taxon>
    </lineage>
</organism>
<evidence type="ECO:0000256" key="1">
    <source>
        <dbReference type="ARBA" id="ARBA00008857"/>
    </source>
</evidence>
<comment type="caution">
    <text evidence="8">The sequence shown here is derived from an EMBL/GenBank/DDBJ whole genome shotgun (WGS) entry which is preliminary data.</text>
</comment>
<keyword evidence="2" id="KW-0229">DNA integration</keyword>
<dbReference type="Pfam" id="PF13102">
    <property type="entry name" value="Phage_int_SAM_5"/>
    <property type="match status" value="1"/>
</dbReference>
<dbReference type="Pfam" id="PF00589">
    <property type="entry name" value="Phage_integrase"/>
    <property type="match status" value="1"/>
</dbReference>
<keyword evidence="4" id="KW-0233">DNA recombination</keyword>
<dbReference type="EMBL" id="SWMU01000001">
    <property type="protein sequence ID" value="TKS57401.1"/>
    <property type="molecule type" value="Genomic_DNA"/>
</dbReference>
<dbReference type="PANTHER" id="PTHR30349:SF64">
    <property type="entry name" value="PROPHAGE INTEGRASE INTD-RELATED"/>
    <property type="match status" value="1"/>
</dbReference>
<feature type="domain" description="Tyr recombinase" evidence="6">
    <location>
        <begin position="229"/>
        <end position="427"/>
    </location>
</feature>
<accession>A0A4U5TU18</accession>
<dbReference type="PANTHER" id="PTHR30349">
    <property type="entry name" value="PHAGE INTEGRASE-RELATED"/>
    <property type="match status" value="1"/>
</dbReference>